<name>A0A845M4U6_9RHOB</name>
<dbReference type="RefSeq" id="WP_407943796.1">
    <property type="nucleotide sequence ID" value="NZ_WTUX01000017.1"/>
</dbReference>
<protein>
    <submittedName>
        <fullName evidence="2">DUF2163 domain-containing protein</fullName>
    </submittedName>
</protein>
<dbReference type="Proteomes" id="UP000467322">
    <property type="component" value="Unassembled WGS sequence"/>
</dbReference>
<dbReference type="EMBL" id="WTUX01000017">
    <property type="protein sequence ID" value="MZR14039.1"/>
    <property type="molecule type" value="Genomic_DNA"/>
</dbReference>
<keyword evidence="3" id="KW-1185">Reference proteome</keyword>
<dbReference type="NCBIfam" id="TIGR02218">
    <property type="entry name" value="phg_TIGR02218"/>
    <property type="match status" value="1"/>
</dbReference>
<evidence type="ECO:0000313" key="3">
    <source>
        <dbReference type="Proteomes" id="UP000467322"/>
    </source>
</evidence>
<dbReference type="InterPro" id="IPR011928">
    <property type="entry name" value="Phage_phiJL001_Gp84"/>
</dbReference>
<dbReference type="InterPro" id="IPR018964">
    <property type="entry name" value="Phage_phiJL001_Gp84_C"/>
</dbReference>
<accession>A0A845M4U6</accession>
<reference evidence="2 3" key="1">
    <citation type="submission" date="2019-12" db="EMBL/GenBank/DDBJ databases">
        <title>Maritimibacter sp. nov. sp. isolated from sea sand.</title>
        <authorList>
            <person name="Kim J."/>
            <person name="Jeong S.E."/>
            <person name="Jung H.S."/>
            <person name="Jeon C.O."/>
        </authorList>
    </citation>
    <scope>NUCLEOTIDE SEQUENCE [LARGE SCALE GENOMIC DNA]</scope>
    <source>
        <strain evidence="2 3">DP07</strain>
    </source>
</reference>
<proteinExistence type="predicted"/>
<dbReference type="AlphaFoldDB" id="A0A845M4U6"/>
<organism evidence="2 3">
    <name type="scientific">Maritimibacter harenae</name>
    <dbReference type="NCBI Taxonomy" id="2606218"/>
    <lineage>
        <taxon>Bacteria</taxon>
        <taxon>Pseudomonadati</taxon>
        <taxon>Pseudomonadota</taxon>
        <taxon>Alphaproteobacteria</taxon>
        <taxon>Rhodobacterales</taxon>
        <taxon>Roseobacteraceae</taxon>
        <taxon>Maritimibacter</taxon>
    </lineage>
</organism>
<comment type="caution">
    <text evidence="2">The sequence shown here is derived from an EMBL/GenBank/DDBJ whole genome shotgun (WGS) entry which is preliminary data.</text>
</comment>
<dbReference type="Pfam" id="PF09931">
    <property type="entry name" value="Phage_phiJL001_Gp84_N"/>
    <property type="match status" value="1"/>
</dbReference>
<evidence type="ECO:0000313" key="2">
    <source>
        <dbReference type="EMBL" id="MZR14039.1"/>
    </source>
</evidence>
<sequence length="295" mass="31884">MHMSEAFLDHLQGGLTTLARCWLLRRRDGWVRGFTDHDRDLAFDGVTFRAETGLTAHAIMQTTGLAIDNSEALGALSDAAVSEADIRAGRFDGAEVEAWLVNWADPAERVLQLHGTLGELTRAGGAFRAELLGLSEALNQPQGRVYQSACSAVLGDTRCGVDLDQPGFSETCTVLRVEDEVRLTLEGEIAQPERWFAKGRLRVLDGEAAGLTGVIKNDAPGAAGRHVELWQALRAPLAPGDRVRIEAGCDKRLETCRDRFANIVNFRGFPHVPGEDRLLSVPVTGTTVDTTGGGK</sequence>
<feature type="domain" description="Bacteriophage phiJL001 Gp84 C-terminal" evidence="1">
    <location>
        <begin position="194"/>
        <end position="276"/>
    </location>
</feature>
<dbReference type="Pfam" id="PF09356">
    <property type="entry name" value="Phage_BR0599"/>
    <property type="match status" value="1"/>
</dbReference>
<evidence type="ECO:0000259" key="1">
    <source>
        <dbReference type="Pfam" id="PF09356"/>
    </source>
</evidence>
<gene>
    <name evidence="2" type="ORF">GQE99_13535</name>
</gene>